<organism evidence="1 2">
    <name type="scientific">Vaccinium darrowii</name>
    <dbReference type="NCBI Taxonomy" id="229202"/>
    <lineage>
        <taxon>Eukaryota</taxon>
        <taxon>Viridiplantae</taxon>
        <taxon>Streptophyta</taxon>
        <taxon>Embryophyta</taxon>
        <taxon>Tracheophyta</taxon>
        <taxon>Spermatophyta</taxon>
        <taxon>Magnoliopsida</taxon>
        <taxon>eudicotyledons</taxon>
        <taxon>Gunneridae</taxon>
        <taxon>Pentapetalae</taxon>
        <taxon>asterids</taxon>
        <taxon>Ericales</taxon>
        <taxon>Ericaceae</taxon>
        <taxon>Vaccinioideae</taxon>
        <taxon>Vaccinieae</taxon>
        <taxon>Vaccinium</taxon>
    </lineage>
</organism>
<sequence>MGGSSPPLSPDDYLWFEEWKRVFARRGLLDVNQPIYIEISSNEIDHMVEGEPNENVADNLFAANLVEESYEREKDITEDYMVSMDHMEASNESTVATPNSQDNVFRELVGCALSPFRQMRTFEMARKKHNDAPLRKGRIMMRTTHKSVPCLAALKKIKFSINHNKNILNLAHLPRGYKGQVIGKGNDGARGARGYLCTMASLVIYGARTQFNVLEMERDYSRSFVKYYVDADQIGVAYPERMRKSSWDPMCYLFEQNNRKPDYVILNPTTKLFKILPTSHLSDLIGLTLAFNPLKSPHYKVICVGYVLLDSTHPARPCHHIMTYSSETGAWKVSSVLFTVDCNKYDSGVYWNDAIHWFSRWGSGSEYYNVDEEWMGIIPVLPVWERRNYDRHYGESRGHLHLIETYSYGPMNRVDVYEMARDYSRWLVKYQVDDLDVARFQREPRWSCSISVLCVVQMERDEDSFMVLHVPGKILGYSFRDGDLKEICDVAAPEGFDDEGGVQDMLKYFWTQFNGFEMERDYSRWFVKYGVDVDQIGVAFPEMIRKLSWDPMSYLFGPCHHNIMTYSSETGACNASSVPFAVDYNKYDSGVYWNGAIHWFSYRGSRSEYYNIDEGRTGIIPVLPIRELRNYHMHYGESGGHLHLVKSCDYGPMNRVDVYEMARDYSRWLVKYRVDDLDVARIQRDPWTSCSISVLCVVQMERDEDSFMVLHVPGKILSYSFGDGNLKEICDVVAPKGFDDEGGVQNMLRYFWSDCYPYIESLSCV</sequence>
<dbReference type="Proteomes" id="UP000828048">
    <property type="component" value="Chromosome 11"/>
</dbReference>
<reference evidence="1 2" key="1">
    <citation type="journal article" date="2021" name="Hortic Res">
        <title>High-quality reference genome and annotation aids understanding of berry development for evergreen blueberry (Vaccinium darrowii).</title>
        <authorList>
            <person name="Yu J."/>
            <person name="Hulse-Kemp A.M."/>
            <person name="Babiker E."/>
            <person name="Staton M."/>
        </authorList>
    </citation>
    <scope>NUCLEOTIDE SEQUENCE [LARGE SCALE GENOMIC DNA]</scope>
    <source>
        <strain evidence="2">cv. NJ 8807/NJ 8810</strain>
        <tissue evidence="1">Young leaf</tissue>
    </source>
</reference>
<name>A0ACB7YME9_9ERIC</name>
<accession>A0ACB7YME9</accession>
<comment type="caution">
    <text evidence="1">The sequence shown here is derived from an EMBL/GenBank/DDBJ whole genome shotgun (WGS) entry which is preliminary data.</text>
</comment>
<protein>
    <submittedName>
        <fullName evidence="1">Uncharacterized protein</fullName>
    </submittedName>
</protein>
<evidence type="ECO:0000313" key="1">
    <source>
        <dbReference type="EMBL" id="KAH7854603.1"/>
    </source>
</evidence>
<evidence type="ECO:0000313" key="2">
    <source>
        <dbReference type="Proteomes" id="UP000828048"/>
    </source>
</evidence>
<proteinExistence type="predicted"/>
<keyword evidence="2" id="KW-1185">Reference proteome</keyword>
<dbReference type="EMBL" id="CM037161">
    <property type="protein sequence ID" value="KAH7854603.1"/>
    <property type="molecule type" value="Genomic_DNA"/>
</dbReference>
<gene>
    <name evidence="1" type="ORF">Vadar_015827</name>
</gene>